<dbReference type="EMBL" id="CP000301">
    <property type="protein sequence ID" value="ABD86212.1"/>
    <property type="molecule type" value="Genomic_DNA"/>
</dbReference>
<evidence type="ECO:0000259" key="5">
    <source>
        <dbReference type="PROSITE" id="PS50850"/>
    </source>
</evidence>
<protein>
    <submittedName>
        <fullName evidence="6">Major facilitator superfamily MFS_1</fullName>
    </submittedName>
</protein>
<evidence type="ECO:0000313" key="6">
    <source>
        <dbReference type="EMBL" id="ABD86212.1"/>
    </source>
</evidence>
<feature type="transmembrane region" description="Helical" evidence="4">
    <location>
        <begin position="29"/>
        <end position="49"/>
    </location>
</feature>
<dbReference type="eggNOG" id="COG2271">
    <property type="taxonomic scope" value="Bacteria"/>
</dbReference>
<dbReference type="Gene3D" id="1.20.1250.20">
    <property type="entry name" value="MFS general substrate transporter like domains"/>
    <property type="match status" value="2"/>
</dbReference>
<dbReference type="HOGENOM" id="CLU_001265_59_9_5"/>
<dbReference type="RefSeq" id="WP_011471120.1">
    <property type="nucleotide sequence ID" value="NC_007925.1"/>
</dbReference>
<keyword evidence="3 4" id="KW-0472">Membrane</keyword>
<evidence type="ECO:0000256" key="4">
    <source>
        <dbReference type="SAM" id="Phobius"/>
    </source>
</evidence>
<feature type="transmembrane region" description="Helical" evidence="4">
    <location>
        <begin position="341"/>
        <end position="364"/>
    </location>
</feature>
<feature type="transmembrane region" description="Helical" evidence="4">
    <location>
        <begin position="385"/>
        <end position="402"/>
    </location>
</feature>
<gene>
    <name evidence="6" type="ordered locus">RPC_0639</name>
</gene>
<feature type="transmembrane region" description="Helical" evidence="4">
    <location>
        <begin position="158"/>
        <end position="183"/>
    </location>
</feature>
<dbReference type="PROSITE" id="PS50850">
    <property type="entry name" value="MFS"/>
    <property type="match status" value="1"/>
</dbReference>
<feature type="transmembrane region" description="Helical" evidence="4">
    <location>
        <begin position="288"/>
        <end position="306"/>
    </location>
</feature>
<feature type="transmembrane region" description="Helical" evidence="4">
    <location>
        <begin position="98"/>
        <end position="117"/>
    </location>
</feature>
<feature type="transmembrane region" description="Helical" evidence="4">
    <location>
        <begin position="313"/>
        <end position="335"/>
    </location>
</feature>
<sequence length="437" mass="47258">MSEIAVNRSVLETTLSGAFERRSNFGAHGWSIILIEAALLWISSGSVVHGLNIILPALTATYSLDNTRLLALATPASWASILAGLVGAWVCAHMGPKFLILLSLTGGGIAFGLLGTWGSTTGFFILFSIVCFFDTCLAYIGGPTLVTSWFPRKKGLAFGWATMGQTFSTATYVPYVAFCFATFGIQRGFWGITFLMAVMAVVVWRFAADTPEALGCAPDNMPMSPEEIDRSRRDQEAFVDPITVRQLLGMRDVWFMGLAFGGLYIIIVGLLSQFVARLIAMGYPLNTAILYMSIAAIIGVPGAYMWGWLSQKLGVKACAMLYLGWYAVALAINIFELNTVTMWISLVMIGEALGGATNLSMSIVAEKFPRGAFVKAWGVVNPIQSIVRCCAFAILAFGLTYLGGFRGAYSILLGIALISMFLLWLIDTTPVRTTAMT</sequence>
<dbReference type="STRING" id="316056.RPC_0639"/>
<evidence type="ECO:0000256" key="3">
    <source>
        <dbReference type="ARBA" id="ARBA00023136"/>
    </source>
</evidence>
<dbReference type="InterPro" id="IPR011701">
    <property type="entry name" value="MFS"/>
</dbReference>
<dbReference type="GO" id="GO:0022857">
    <property type="term" value="F:transmembrane transporter activity"/>
    <property type="evidence" value="ECO:0007669"/>
    <property type="project" value="InterPro"/>
</dbReference>
<feature type="transmembrane region" description="Helical" evidence="4">
    <location>
        <begin position="69"/>
        <end position="91"/>
    </location>
</feature>
<organism evidence="6">
    <name type="scientific">Rhodopseudomonas palustris (strain BisB18)</name>
    <dbReference type="NCBI Taxonomy" id="316056"/>
    <lineage>
        <taxon>Bacteria</taxon>
        <taxon>Pseudomonadati</taxon>
        <taxon>Pseudomonadota</taxon>
        <taxon>Alphaproteobacteria</taxon>
        <taxon>Hyphomicrobiales</taxon>
        <taxon>Nitrobacteraceae</taxon>
        <taxon>Rhodopseudomonas</taxon>
    </lineage>
</organism>
<evidence type="ECO:0000256" key="2">
    <source>
        <dbReference type="ARBA" id="ARBA00022989"/>
    </source>
</evidence>
<name>Q21BM4_RHOPB</name>
<dbReference type="Pfam" id="PF07690">
    <property type="entry name" value="MFS_1"/>
    <property type="match status" value="1"/>
</dbReference>
<reference evidence="6" key="1">
    <citation type="submission" date="2006-03" db="EMBL/GenBank/DDBJ databases">
        <title>Complete sequence of Rhodopseudomonas palustris BisB18.</title>
        <authorList>
            <consortium name="US DOE Joint Genome Institute"/>
            <person name="Copeland A."/>
            <person name="Lucas S."/>
            <person name="Lapidus A."/>
            <person name="Barry K."/>
            <person name="Detter J.C."/>
            <person name="Glavina del Rio T."/>
            <person name="Hammon N."/>
            <person name="Israni S."/>
            <person name="Dalin E."/>
            <person name="Tice H."/>
            <person name="Pitluck S."/>
            <person name="Chain P."/>
            <person name="Malfatti S."/>
            <person name="Shin M."/>
            <person name="Vergez L."/>
            <person name="Schmutz J."/>
            <person name="Larimer F."/>
            <person name="Land M."/>
            <person name="Hauser L."/>
            <person name="Pelletier D.A."/>
            <person name="Kyrpides N."/>
            <person name="Anderson I."/>
            <person name="Oda Y."/>
            <person name="Harwood C.S."/>
            <person name="Richardson P."/>
        </authorList>
    </citation>
    <scope>NUCLEOTIDE SEQUENCE [LARGE SCALE GENOMIC DNA]</scope>
    <source>
        <strain evidence="6">BisB18</strain>
    </source>
</reference>
<feature type="domain" description="Major facilitator superfamily (MFS) profile" evidence="5">
    <location>
        <begin position="33"/>
        <end position="431"/>
    </location>
</feature>
<evidence type="ECO:0000256" key="1">
    <source>
        <dbReference type="ARBA" id="ARBA00022692"/>
    </source>
</evidence>
<feature type="transmembrane region" description="Helical" evidence="4">
    <location>
        <begin position="189"/>
        <end position="207"/>
    </location>
</feature>
<feature type="transmembrane region" description="Helical" evidence="4">
    <location>
        <begin position="123"/>
        <end position="146"/>
    </location>
</feature>
<dbReference type="OrthoDB" id="9796632at2"/>
<accession>Q21BM4</accession>
<feature type="transmembrane region" description="Helical" evidence="4">
    <location>
        <begin position="253"/>
        <end position="276"/>
    </location>
</feature>
<dbReference type="KEGG" id="rpc:RPC_0639"/>
<keyword evidence="2 4" id="KW-1133">Transmembrane helix</keyword>
<proteinExistence type="predicted"/>
<feature type="transmembrane region" description="Helical" evidence="4">
    <location>
        <begin position="408"/>
        <end position="426"/>
    </location>
</feature>
<keyword evidence="1 4" id="KW-0812">Transmembrane</keyword>
<dbReference type="InterPro" id="IPR020846">
    <property type="entry name" value="MFS_dom"/>
</dbReference>
<dbReference type="InterPro" id="IPR036259">
    <property type="entry name" value="MFS_trans_sf"/>
</dbReference>
<dbReference type="SUPFAM" id="SSF103473">
    <property type="entry name" value="MFS general substrate transporter"/>
    <property type="match status" value="1"/>
</dbReference>
<dbReference type="AlphaFoldDB" id="Q21BM4"/>